<gene>
    <name evidence="1" type="ORF">SDC9_118047</name>
</gene>
<dbReference type="PANTHER" id="PTHR12589:SF8">
    <property type="entry name" value="6-CARBOXY-5,6,7,8-TETRAHYDROPTERIN SYNTHASE"/>
    <property type="match status" value="1"/>
</dbReference>
<sequence length="89" mass="10035">MVLTATELDEIGIALDFKVLKRELDAAISRFDHAYLNELPEFSDCNPTSENLARIIYRDLSVRLNDGRVRVARIKVAESPGSSASYYED</sequence>
<dbReference type="InterPro" id="IPR038418">
    <property type="entry name" value="6-PTP_synth/QueD_sf"/>
</dbReference>
<protein>
    <recommendedName>
        <fullName evidence="2">6-carboxytetrahydropterin synthase</fullName>
    </recommendedName>
</protein>
<comment type="caution">
    <text evidence="1">The sequence shown here is derived from an EMBL/GenBank/DDBJ whole genome shotgun (WGS) entry which is preliminary data.</text>
</comment>
<reference evidence="1" key="1">
    <citation type="submission" date="2019-08" db="EMBL/GenBank/DDBJ databases">
        <authorList>
            <person name="Kucharzyk K."/>
            <person name="Murdoch R.W."/>
            <person name="Higgins S."/>
            <person name="Loffler F."/>
        </authorList>
    </citation>
    <scope>NUCLEOTIDE SEQUENCE</scope>
</reference>
<dbReference type="AlphaFoldDB" id="A0A645C8Q1"/>
<accession>A0A645C8Q1</accession>
<dbReference type="Pfam" id="PF01242">
    <property type="entry name" value="PTPS"/>
    <property type="match status" value="1"/>
</dbReference>
<organism evidence="1">
    <name type="scientific">bioreactor metagenome</name>
    <dbReference type="NCBI Taxonomy" id="1076179"/>
    <lineage>
        <taxon>unclassified sequences</taxon>
        <taxon>metagenomes</taxon>
        <taxon>ecological metagenomes</taxon>
    </lineage>
</organism>
<proteinExistence type="predicted"/>
<name>A0A645C8Q1_9ZZZZ</name>
<evidence type="ECO:0008006" key="2">
    <source>
        <dbReference type="Google" id="ProtNLM"/>
    </source>
</evidence>
<dbReference type="EMBL" id="VSSQ01023889">
    <property type="protein sequence ID" value="MPM71084.1"/>
    <property type="molecule type" value="Genomic_DNA"/>
</dbReference>
<dbReference type="InterPro" id="IPR007115">
    <property type="entry name" value="6-PTP_synth/QueD"/>
</dbReference>
<dbReference type="Gene3D" id="3.30.479.10">
    <property type="entry name" value="6-pyruvoyl tetrahydropterin synthase/QueD"/>
    <property type="match status" value="1"/>
</dbReference>
<dbReference type="PANTHER" id="PTHR12589">
    <property type="entry name" value="PYRUVOYL TETRAHYDROBIOPTERIN SYNTHASE"/>
    <property type="match status" value="1"/>
</dbReference>
<evidence type="ECO:0000313" key="1">
    <source>
        <dbReference type="EMBL" id="MPM71084.1"/>
    </source>
</evidence>
<dbReference type="SUPFAM" id="SSF55620">
    <property type="entry name" value="Tetrahydrobiopterin biosynthesis enzymes-like"/>
    <property type="match status" value="1"/>
</dbReference>